<dbReference type="STRING" id="98765.A0A2R6NVM6"/>
<evidence type="ECO:0000313" key="2">
    <source>
        <dbReference type="EMBL" id="PSR77585.1"/>
    </source>
</evidence>
<dbReference type="Proteomes" id="UP000186601">
    <property type="component" value="Unassembled WGS sequence"/>
</dbReference>
<comment type="caution">
    <text evidence="2">The sequence shown here is derived from an EMBL/GenBank/DDBJ whole genome shotgun (WGS) entry which is preliminary data.</text>
</comment>
<dbReference type="AlphaFoldDB" id="A0A2R6NVM6"/>
<proteinExistence type="predicted"/>
<dbReference type="OrthoDB" id="3362851at2759"/>
<feature type="region of interest" description="Disordered" evidence="1">
    <location>
        <begin position="21"/>
        <end position="76"/>
    </location>
</feature>
<feature type="compositionally biased region" description="Pro residues" evidence="1">
    <location>
        <begin position="44"/>
        <end position="58"/>
    </location>
</feature>
<sequence length="279" mass="30097">MSPGLPVVPTSAVDSAQATMMTPYHTHGNSPPTGYRGMPSSNREPPPPSNTVPLPALPSSPLAQHHSPAGYHGNVRPLSSIPSRYASSSRAISTSPTLTSSSRLNDTRAPISRRASLSLAAITTPFTPDSAPYGNQSKNHRAQTLPQLGGRLRQALAFTGPAQGIRRRAFQCTLTTEIGQVAQTEDLFPSLRHLLLSQGMWVTSIKRTLHRHCLRRHMSLAHLATAIMVVLLESLLRKKFIRDPLTDSLSLCKSIADGKIAPCAASGRAARWISNRVVK</sequence>
<keyword evidence="3" id="KW-1185">Reference proteome</keyword>
<evidence type="ECO:0000313" key="3">
    <source>
        <dbReference type="Proteomes" id="UP000186601"/>
    </source>
</evidence>
<dbReference type="EMBL" id="MLYV02000787">
    <property type="protein sequence ID" value="PSR77585.1"/>
    <property type="molecule type" value="Genomic_DNA"/>
</dbReference>
<evidence type="ECO:0000256" key="1">
    <source>
        <dbReference type="SAM" id="MobiDB-lite"/>
    </source>
</evidence>
<gene>
    <name evidence="2" type="ORF">PHLCEN_2v7775</name>
</gene>
<organism evidence="2 3">
    <name type="scientific">Hermanssonia centrifuga</name>
    <dbReference type="NCBI Taxonomy" id="98765"/>
    <lineage>
        <taxon>Eukaryota</taxon>
        <taxon>Fungi</taxon>
        <taxon>Dikarya</taxon>
        <taxon>Basidiomycota</taxon>
        <taxon>Agaricomycotina</taxon>
        <taxon>Agaricomycetes</taxon>
        <taxon>Polyporales</taxon>
        <taxon>Meruliaceae</taxon>
        <taxon>Hermanssonia</taxon>
    </lineage>
</organism>
<accession>A0A2R6NVM6</accession>
<protein>
    <submittedName>
        <fullName evidence="2">Uncharacterized protein</fullName>
    </submittedName>
</protein>
<reference evidence="2 3" key="1">
    <citation type="submission" date="2018-02" db="EMBL/GenBank/DDBJ databases">
        <title>Genome sequence of the basidiomycete white-rot fungus Phlebia centrifuga.</title>
        <authorList>
            <person name="Granchi Z."/>
            <person name="Peng M."/>
            <person name="de Vries R.P."/>
            <person name="Hilden K."/>
            <person name="Makela M.R."/>
            <person name="Grigoriev I."/>
            <person name="Riley R."/>
        </authorList>
    </citation>
    <scope>NUCLEOTIDE SEQUENCE [LARGE SCALE GENOMIC DNA]</scope>
    <source>
        <strain evidence="2 3">FBCC195</strain>
    </source>
</reference>
<name>A0A2R6NVM6_9APHY</name>